<dbReference type="EMBL" id="JACIJF010000003">
    <property type="protein sequence ID" value="MBB5710186.1"/>
    <property type="molecule type" value="Genomic_DNA"/>
</dbReference>
<proteinExistence type="predicted"/>
<evidence type="ECO:0000256" key="1">
    <source>
        <dbReference type="SAM" id="MobiDB-lite"/>
    </source>
</evidence>
<dbReference type="RefSeq" id="WP_184085887.1">
    <property type="nucleotide sequence ID" value="NZ_JACIJF010000003.1"/>
</dbReference>
<evidence type="ECO:0000313" key="2">
    <source>
        <dbReference type="EMBL" id="MBB5710186.1"/>
    </source>
</evidence>
<comment type="caution">
    <text evidence="2">The sequence shown here is derived from an EMBL/GenBank/DDBJ whole genome shotgun (WGS) entry which is preliminary data.</text>
</comment>
<dbReference type="Proteomes" id="UP000527143">
    <property type="component" value="Unassembled WGS sequence"/>
</dbReference>
<protein>
    <submittedName>
        <fullName evidence="2">Uncharacterized protein YbjQ (UPF0145 family)</fullName>
    </submittedName>
</protein>
<feature type="region of interest" description="Disordered" evidence="1">
    <location>
        <begin position="22"/>
        <end position="55"/>
    </location>
</feature>
<accession>A0A840YLA5</accession>
<dbReference type="AlphaFoldDB" id="A0A840YLA5"/>
<evidence type="ECO:0000313" key="3">
    <source>
        <dbReference type="Proteomes" id="UP000527143"/>
    </source>
</evidence>
<gene>
    <name evidence="2" type="ORF">FHT02_001414</name>
</gene>
<feature type="compositionally biased region" description="Acidic residues" evidence="1">
    <location>
        <begin position="29"/>
        <end position="38"/>
    </location>
</feature>
<organism evidence="2 3">
    <name type="scientific">Sphingomonas xinjiangensis</name>
    <dbReference type="NCBI Taxonomy" id="643568"/>
    <lineage>
        <taxon>Bacteria</taxon>
        <taxon>Pseudomonadati</taxon>
        <taxon>Pseudomonadota</taxon>
        <taxon>Alphaproteobacteria</taxon>
        <taxon>Sphingomonadales</taxon>
        <taxon>Sphingomonadaceae</taxon>
        <taxon>Sphingomonas</taxon>
    </lineage>
</organism>
<name>A0A840YLA5_9SPHN</name>
<keyword evidence="3" id="KW-1185">Reference proteome</keyword>
<reference evidence="2 3" key="1">
    <citation type="submission" date="2020-08" db="EMBL/GenBank/DDBJ databases">
        <title>Genomic Encyclopedia of Type Strains, Phase IV (KMG-IV): sequencing the most valuable type-strain genomes for metagenomic binning, comparative biology and taxonomic classification.</title>
        <authorList>
            <person name="Goeker M."/>
        </authorList>
    </citation>
    <scope>NUCLEOTIDE SEQUENCE [LARGE SCALE GENOMIC DNA]</scope>
    <source>
        <strain evidence="2 3">DSM 26736</strain>
    </source>
</reference>
<sequence>MTVGGLLFVDGDKISHKTAASAGALLSGDEQDANEESTEERNSEDGDSLTDMREAAEKRSSKAIFHVNVNLDASLDSDKLEKHLALLKRYGAI</sequence>
<feature type="compositionally biased region" description="Basic and acidic residues" evidence="1">
    <location>
        <begin position="39"/>
        <end position="55"/>
    </location>
</feature>